<organism evidence="1 2">
    <name type="scientific">Pangasianodon gigas</name>
    <name type="common">Mekong giant catfish</name>
    <name type="synonym">Pangasius gigas</name>
    <dbReference type="NCBI Taxonomy" id="30993"/>
    <lineage>
        <taxon>Eukaryota</taxon>
        <taxon>Metazoa</taxon>
        <taxon>Chordata</taxon>
        <taxon>Craniata</taxon>
        <taxon>Vertebrata</taxon>
        <taxon>Euteleostomi</taxon>
        <taxon>Actinopterygii</taxon>
        <taxon>Neopterygii</taxon>
        <taxon>Teleostei</taxon>
        <taxon>Ostariophysi</taxon>
        <taxon>Siluriformes</taxon>
        <taxon>Pangasiidae</taxon>
        <taxon>Pangasianodon</taxon>
    </lineage>
</organism>
<accession>A0ACC5WRZ2</accession>
<dbReference type="EMBL" id="CM040461">
    <property type="protein sequence ID" value="MCI4381045.1"/>
    <property type="molecule type" value="Genomic_DNA"/>
</dbReference>
<gene>
    <name evidence="1" type="ORF">PGIGA_G00247180</name>
</gene>
<dbReference type="Proteomes" id="UP000829447">
    <property type="component" value="Linkage Group LG8"/>
</dbReference>
<comment type="caution">
    <text evidence="1">The sequence shown here is derived from an EMBL/GenBank/DDBJ whole genome shotgun (WGS) entry which is preliminary data.</text>
</comment>
<proteinExistence type="predicted"/>
<name>A0ACC5WRZ2_PANGG</name>
<protein>
    <submittedName>
        <fullName evidence="1">Uncharacterized protein</fullName>
    </submittedName>
</protein>
<keyword evidence="2" id="KW-1185">Reference proteome</keyword>
<sequence>MMRPPLSAWLALGLARKAAFSHSRHYQVSCYSTTSSDQKTPSFSYVIVGAGSAGCVLANRLSENPSESVLLLEAGPKDLLLGCTRLSWKIHMPAALTYNLCDDKYNWFYHTLPQAGMDGRILYWPRGRVWGGSSSLNAMVYIRGHAEDYNRWHKEGAEGWDYEHCLPYFRKAQTHELGADQYRGGSGPLHVSRGKTDHPLHHAFIEAAQQAAYPFTKDMNGYQQEGVGWMDMTIHKGKRWSTASAYLRPALSRHNLKAEVRCLTTRILFDGTRAVGVEYQQNGQMKKVFADKEVIVSGGAINSPQLLMLSGVGNADDLRKLEIPIVQHLPGVGSNLQDHLELYVQQQCTKPITLYKAQKPFHMVKIGLEWLLRFTGYGATAHLESGGFIRSRPGVTHPDIQFHFLPSQVIDHGRVMPKLEAYQVHVGPVRSTSVGWLKLKSRNPLDHPLIEPKYLSTDFSSAFNTIIPQHLIGKLNLLGLNTSLCNWILDFLTGRPQSVRIGNSISNTTTLSTGAPQGCVLSPLLFTLLTHDCVAMHSSNHIIKFADDTTVVGLISKNDKSAYREEVQRLMDWCRANNLSLNVDKTKEMVVDFRRAQRDHSPLNIGGSSVEIVKSTKFLGVHLAENLTWSLNTSSIMKKAQQRLYFLRRLRKAHLPPPILTMFYRGTIESILSSCITAWFGNCTVSDRKTLQRIVRTAEKIIGVSLPSITDIYASRCIRKATSIVDDPTYPSHTLFTLLPSGKRYQSIRALTTRLCNSFFPHAIRLLNTQKLN</sequence>
<evidence type="ECO:0000313" key="1">
    <source>
        <dbReference type="EMBL" id="MCI4381045.1"/>
    </source>
</evidence>
<reference evidence="1 2" key="1">
    <citation type="journal article" date="2022" name="bioRxiv">
        <title>An ancient truncated duplication of the anti-Mullerian hormone receptor type 2 gene is a potential conserved master sex determinant in the Pangasiidae catfish family.</title>
        <authorList>
            <person name="Wen M."/>
            <person name="Pan Q."/>
            <person name="Jouanno E."/>
            <person name="Montfort J."/>
            <person name="Zahm M."/>
            <person name="Cabau C."/>
            <person name="Klopp C."/>
            <person name="Iampietro C."/>
            <person name="Roques C."/>
            <person name="Bouchez O."/>
            <person name="Castinel A."/>
            <person name="Donnadieu C."/>
            <person name="Parrinello H."/>
            <person name="Poncet C."/>
            <person name="Belmonte E."/>
            <person name="Gautier V."/>
            <person name="Avarre J.-C."/>
            <person name="Dugue R."/>
            <person name="Gustiano R."/>
            <person name="Ha T.T.T."/>
            <person name="Campet M."/>
            <person name="Sriphairoj K."/>
            <person name="Ribolli J."/>
            <person name="de Almeida F.L."/>
            <person name="Desvignes T."/>
            <person name="Postlethwait J.H."/>
            <person name="Bucao C.F."/>
            <person name="Robinson-Rechavi M."/>
            <person name="Bobe J."/>
            <person name="Herpin A."/>
            <person name="Guiguen Y."/>
        </authorList>
    </citation>
    <scope>NUCLEOTIDE SEQUENCE [LARGE SCALE GENOMIC DNA]</scope>
    <source>
        <strain evidence="1">YG-Dec2019</strain>
    </source>
</reference>
<evidence type="ECO:0000313" key="2">
    <source>
        <dbReference type="Proteomes" id="UP000829447"/>
    </source>
</evidence>